<organism evidence="5 6">
    <name type="scientific">Biomphalaria glabrata</name>
    <name type="common">Bloodfluke planorb</name>
    <name type="synonym">Freshwater snail</name>
    <dbReference type="NCBI Taxonomy" id="6526"/>
    <lineage>
        <taxon>Eukaryota</taxon>
        <taxon>Metazoa</taxon>
        <taxon>Spiralia</taxon>
        <taxon>Lophotrochozoa</taxon>
        <taxon>Mollusca</taxon>
        <taxon>Gastropoda</taxon>
        <taxon>Heterobranchia</taxon>
        <taxon>Euthyneura</taxon>
        <taxon>Panpulmonata</taxon>
        <taxon>Hygrophila</taxon>
        <taxon>Lymnaeoidea</taxon>
        <taxon>Planorbidae</taxon>
        <taxon>Biomphalaria</taxon>
    </lineage>
</organism>
<reference evidence="6" key="1">
    <citation type="submission" date="2025-08" db="UniProtKB">
        <authorList>
            <consortium name="RefSeq"/>
        </authorList>
    </citation>
    <scope>IDENTIFICATION</scope>
</reference>
<evidence type="ECO:0000256" key="1">
    <source>
        <dbReference type="SAM" id="MobiDB-lite"/>
    </source>
</evidence>
<feature type="region of interest" description="Disordered" evidence="1">
    <location>
        <begin position="715"/>
        <end position="769"/>
    </location>
</feature>
<proteinExistence type="predicted"/>
<feature type="compositionally biased region" description="Polar residues" evidence="1">
    <location>
        <begin position="850"/>
        <end position="866"/>
    </location>
</feature>
<dbReference type="GeneID" id="106068101"/>
<protein>
    <submittedName>
        <fullName evidence="6">Uncharacterized protein LOC106068101 isoform X1</fullName>
    </submittedName>
</protein>
<evidence type="ECO:0000259" key="4">
    <source>
        <dbReference type="PROSITE" id="PS50853"/>
    </source>
</evidence>
<keyword evidence="2" id="KW-1133">Transmembrane helix</keyword>
<dbReference type="AlphaFoldDB" id="A0A9U8EDC7"/>
<keyword evidence="5" id="KW-1185">Reference proteome</keyword>
<dbReference type="InterPro" id="IPR003961">
    <property type="entry name" value="FN3_dom"/>
</dbReference>
<dbReference type="Gene3D" id="2.60.40.10">
    <property type="entry name" value="Immunoglobulins"/>
    <property type="match status" value="3"/>
</dbReference>
<feature type="domain" description="Fibronectin type-III" evidence="4">
    <location>
        <begin position="566"/>
        <end position="670"/>
    </location>
</feature>
<evidence type="ECO:0000256" key="3">
    <source>
        <dbReference type="SAM" id="SignalP"/>
    </source>
</evidence>
<dbReference type="OMA" id="WDSNDPS"/>
<feature type="compositionally biased region" description="Polar residues" evidence="1">
    <location>
        <begin position="754"/>
        <end position="769"/>
    </location>
</feature>
<dbReference type="RefSeq" id="XP_013082854.2">
    <property type="nucleotide sequence ID" value="XM_013227400.2"/>
</dbReference>
<feature type="domain" description="Fibronectin type-III" evidence="4">
    <location>
        <begin position="254"/>
        <end position="356"/>
    </location>
</feature>
<dbReference type="SMART" id="SM00060">
    <property type="entry name" value="FN3"/>
    <property type="match status" value="2"/>
</dbReference>
<feature type="chain" id="PRO_5040816564" evidence="3">
    <location>
        <begin position="17"/>
        <end position="1201"/>
    </location>
</feature>
<keyword evidence="2" id="KW-0472">Membrane</keyword>
<keyword evidence="2" id="KW-0812">Transmembrane</keyword>
<dbReference type="OrthoDB" id="6071279at2759"/>
<dbReference type="SUPFAM" id="SSF49265">
    <property type="entry name" value="Fibronectin type III"/>
    <property type="match status" value="2"/>
</dbReference>
<evidence type="ECO:0000313" key="6">
    <source>
        <dbReference type="RefSeq" id="XP_013082854.2"/>
    </source>
</evidence>
<dbReference type="PROSITE" id="PS50853">
    <property type="entry name" value="FN3"/>
    <property type="match status" value="2"/>
</dbReference>
<name>A0A9U8EDC7_BIOGL</name>
<dbReference type="InterPro" id="IPR036116">
    <property type="entry name" value="FN3_sf"/>
</dbReference>
<feature type="compositionally biased region" description="Basic and acidic residues" evidence="1">
    <location>
        <begin position="839"/>
        <end position="849"/>
    </location>
</feature>
<accession>A0A9U8EDC7</accession>
<feature type="region of interest" description="Disordered" evidence="1">
    <location>
        <begin position="836"/>
        <end position="868"/>
    </location>
</feature>
<dbReference type="KEGG" id="bgt:106068101"/>
<feature type="signal peptide" evidence="3">
    <location>
        <begin position="1"/>
        <end position="16"/>
    </location>
</feature>
<feature type="compositionally biased region" description="Basic and acidic residues" evidence="1">
    <location>
        <begin position="727"/>
        <end position="738"/>
    </location>
</feature>
<gene>
    <name evidence="6" type="primary">LOC106068101</name>
</gene>
<dbReference type="Proteomes" id="UP001165740">
    <property type="component" value="Chromosome 5"/>
</dbReference>
<keyword evidence="3" id="KW-0732">Signal</keyword>
<feature type="transmembrane region" description="Helical" evidence="2">
    <location>
        <begin position="676"/>
        <end position="701"/>
    </location>
</feature>
<sequence length="1201" mass="137235">MWILCWFALFLMFADCFFLNYEADIFPKDVLVFVGETLTVTCVLNKNYSIEDVYINVVSGKENDPIPKEYHYIKNNMTVSGNVTIKEDYITQLTVECLLKSTDDKVDKQLRSMLIYVENPIRNVTNFTAYYLYKDRVNMTWSLDQNYRGQSKIAVDVGWHYDPSAKRSKYLKCSTSTLESCIIMCSNTSASCILGNEISEASINYVYVRITVMLSNLRQLEKRLNLSDEITNRLDVNATADFKVYIYNATKSGPPDNLFVDTNSTCVSVTWKDPEYLLNCGQGSNSLFGYRLTYVPVVGQSVNNMTLEAKYRTSNLPVFICKLSPFTNYSVSVQVRREDKQPWSDWSKVVMQTKEDTPLFGPPTLSSSFHSTECSTQSAERRKRVVTLYWLNPDTKSLQGLLDHYEVCVNSSLETIPCHELKKANSHKVELDCDQKYDVFIYTSTKTGKAQVPSVISIPPQDYGLTNSLDVKVEQIQSQYEFQTFDVIWKPFTKMNATLVFYICKENKDIDCSNGYVNLSTEAKSGHYTIYNVSNHDSLFGYALVLGNGETQGISLTKCVFRRNTVPRKPEGLMVFSGDAYGSLKITWLPEPCNKEKFSLIENYTIYICSDKTFTRLTQCQEHNVISSSNNLTVQSLDDDKEYNVSIRATSPFAVPGELSDFRVGKTKYRLSGTTIAAIVSPLVILFAISGVFVYFCWACIKSRRQINKIKIQPEEDKTSSHSFRQTKIDSTQDHSDESGIESICSSNEHKEVTTSQPQITSETEQTKSSFNEFQISQLPPLGYTRMGHVEPTSANTSDDPNLTLVTDWNNEYQLHFIAVSPTKPDLIVSNCFDFPTPKPDDSKPKRDSVSSTNNTAQDNALSRSTDIAHDKTFLETDVEKHRSVPVTGNCKCPIEEYVTMADCPKQDQVDDKFDSNTELLGVISEIKEYDKGQDNYKYNECYQRFCGVTSPNVYVKNNEQKENNFEFSKDLLVDDQNGSDDSKLPYRVYEDGTKVCQVVGLGSDHNVDNSCNEEDNSFHNDNDNFDNYADNSSQNTINDYPDCIRNYEKQGSSRNLFSHEDYQMNIPEDKYTPEMNIEEVNYTPQMNIQEDNYTPQMNIQEDNYTPQMNIQEDNYTPQMNIHENNYTTQMGDQLARICDTSPDAVQNKSTFVTMTQCKKHRQMKPEILEDNDHCDIYKRDNNVSNYVKHTWDKNGNMSFV</sequence>
<dbReference type="InterPro" id="IPR013783">
    <property type="entry name" value="Ig-like_fold"/>
</dbReference>
<dbReference type="CDD" id="cd00063">
    <property type="entry name" value="FN3"/>
    <property type="match status" value="2"/>
</dbReference>
<evidence type="ECO:0000313" key="5">
    <source>
        <dbReference type="Proteomes" id="UP001165740"/>
    </source>
</evidence>
<evidence type="ECO:0000256" key="2">
    <source>
        <dbReference type="SAM" id="Phobius"/>
    </source>
</evidence>